<dbReference type="GO" id="GO:0008017">
    <property type="term" value="F:microtubule binding"/>
    <property type="evidence" value="ECO:0007669"/>
    <property type="project" value="TreeGrafter"/>
</dbReference>
<dbReference type="Proteomes" id="UP000822688">
    <property type="component" value="Chromosome 1"/>
</dbReference>
<evidence type="ECO:0000313" key="3">
    <source>
        <dbReference type="Proteomes" id="UP000822688"/>
    </source>
</evidence>
<dbReference type="GO" id="GO:0005737">
    <property type="term" value="C:cytoplasm"/>
    <property type="evidence" value="ECO:0007669"/>
    <property type="project" value="TreeGrafter"/>
</dbReference>
<dbReference type="InterPro" id="IPR007573">
    <property type="entry name" value="QWRF"/>
</dbReference>
<accession>A0A8T0J1W2</accession>
<evidence type="ECO:0000313" key="2">
    <source>
        <dbReference type="EMBL" id="KAG0589212.1"/>
    </source>
</evidence>
<comment type="similarity">
    <text evidence="1">Belongs to the QWRF family.</text>
</comment>
<reference evidence="2" key="1">
    <citation type="submission" date="2020-06" db="EMBL/GenBank/DDBJ databases">
        <title>WGS assembly of Ceratodon purpureus strain R40.</title>
        <authorList>
            <person name="Carey S.B."/>
            <person name="Jenkins J."/>
            <person name="Shu S."/>
            <person name="Lovell J.T."/>
            <person name="Sreedasyam A."/>
            <person name="Maumus F."/>
            <person name="Tiley G.P."/>
            <person name="Fernandez-Pozo N."/>
            <person name="Barry K."/>
            <person name="Chen C."/>
            <person name="Wang M."/>
            <person name="Lipzen A."/>
            <person name="Daum C."/>
            <person name="Saski C.A."/>
            <person name="Payton A.C."/>
            <person name="Mcbreen J.C."/>
            <person name="Conrad R.E."/>
            <person name="Kollar L.M."/>
            <person name="Olsson S."/>
            <person name="Huttunen S."/>
            <person name="Landis J.B."/>
            <person name="Wickett N.J."/>
            <person name="Johnson M.G."/>
            <person name="Rensing S.A."/>
            <person name="Grimwood J."/>
            <person name="Schmutz J."/>
            <person name="Mcdaniel S.F."/>
        </authorList>
    </citation>
    <scope>NUCLEOTIDE SEQUENCE</scope>
    <source>
        <strain evidence="2">R40</strain>
    </source>
</reference>
<dbReference type="GO" id="GO:0051225">
    <property type="term" value="P:spindle assembly"/>
    <property type="evidence" value="ECO:0007669"/>
    <property type="project" value="TreeGrafter"/>
</dbReference>
<proteinExistence type="inferred from homology"/>
<evidence type="ECO:0000256" key="1">
    <source>
        <dbReference type="ARBA" id="ARBA00010016"/>
    </source>
</evidence>
<dbReference type="EMBL" id="CM026421">
    <property type="protein sequence ID" value="KAG0589212.1"/>
    <property type="molecule type" value="Genomic_DNA"/>
</dbReference>
<comment type="caution">
    <text evidence="2">The sequence shown here is derived from an EMBL/GenBank/DDBJ whole genome shotgun (WGS) entry which is preliminary data.</text>
</comment>
<protein>
    <submittedName>
        <fullName evidence="2">Uncharacterized protein</fullName>
    </submittedName>
</protein>
<dbReference type="PANTHER" id="PTHR31807:SF37">
    <property type="entry name" value="HAUS AUGMIN-LIKE COMPLEX SUBUNIT 8"/>
    <property type="match status" value="1"/>
</dbReference>
<sequence>MEALESAILRVPVTGGARADVQAVKEALNSAVDVLNAVEGSVQFPLPKTQSMEALLSQLAETAAQERALLEECGDLLSVAASLEHGSDAIDSGTGHAPDGKKSKKYEELFPVETKRFGYVIPQAKSREAALDERVKKKADRYCK</sequence>
<keyword evidence="3" id="KW-1185">Reference proteome</keyword>
<dbReference type="PANTHER" id="PTHR31807">
    <property type="entry name" value="AUGMIN FAMILY MEMBER"/>
    <property type="match status" value="1"/>
</dbReference>
<gene>
    <name evidence="2" type="ORF">KC19_1G004700</name>
</gene>
<dbReference type="GO" id="GO:0005880">
    <property type="term" value="C:nuclear microtubule"/>
    <property type="evidence" value="ECO:0007669"/>
    <property type="project" value="TreeGrafter"/>
</dbReference>
<dbReference type="Pfam" id="PF04484">
    <property type="entry name" value="QWRF"/>
    <property type="match status" value="1"/>
</dbReference>
<name>A0A8T0J1W2_CERPU</name>
<dbReference type="AlphaFoldDB" id="A0A8T0J1W2"/>
<organism evidence="2 3">
    <name type="scientific">Ceratodon purpureus</name>
    <name type="common">Fire moss</name>
    <name type="synonym">Dicranum purpureum</name>
    <dbReference type="NCBI Taxonomy" id="3225"/>
    <lineage>
        <taxon>Eukaryota</taxon>
        <taxon>Viridiplantae</taxon>
        <taxon>Streptophyta</taxon>
        <taxon>Embryophyta</taxon>
        <taxon>Bryophyta</taxon>
        <taxon>Bryophytina</taxon>
        <taxon>Bryopsida</taxon>
        <taxon>Dicranidae</taxon>
        <taxon>Pseudoditrichales</taxon>
        <taxon>Ditrichaceae</taxon>
        <taxon>Ceratodon</taxon>
    </lineage>
</organism>